<sequence>MSQRAVRILLVVLAGIIITLEVSGCKGKQEPGAIKEKMLAYFEEKYGEEFLPLSFESSGFAYCYDTLWAYPKKGTESDRFEVQGTRMEDGSYEMSDGYFGIYIKPKYEELLSGFVSEIYKDFKLFTGFNEGVWSDELNKDTKIEDIYLQDKLFGSNTVIFVKEDSAKGIDDKQGIRKIAEKMKEHKMVGNIRIYAVYNEKFDSVDLNALNATPSEEKELFLRDYEIIKVTQELEVKIYGEGS</sequence>
<dbReference type="HOGENOM" id="CLU_1265911_0_0_9"/>
<dbReference type="Proteomes" id="UP000029278">
    <property type="component" value="Unassembled WGS sequence"/>
</dbReference>
<dbReference type="EMBL" id="JMQA01000020">
    <property type="protein sequence ID" value="KFN10149.1"/>
    <property type="molecule type" value="Genomic_DNA"/>
</dbReference>
<dbReference type="RefSeq" id="WP_036620963.1">
    <property type="nucleotide sequence ID" value="NZ_JAKOBR010000115.1"/>
</dbReference>
<accession>A0A090ZFR4</accession>
<dbReference type="STRING" id="44252.DJ90_420"/>
<dbReference type="OrthoDB" id="2573893at2"/>
<name>A0A090ZFR4_PAEMA</name>
<protein>
    <submittedName>
        <fullName evidence="1">Putative lipoprotein</fullName>
    </submittedName>
</protein>
<keyword evidence="2" id="KW-1185">Reference proteome</keyword>
<dbReference type="PATRIC" id="fig|44252.3.peg.1654"/>
<keyword evidence="1" id="KW-0449">Lipoprotein</keyword>
<gene>
    <name evidence="1" type="ORF">DJ90_420</name>
</gene>
<evidence type="ECO:0000313" key="2">
    <source>
        <dbReference type="Proteomes" id="UP000029278"/>
    </source>
</evidence>
<reference evidence="1 2" key="1">
    <citation type="submission" date="2014-04" db="EMBL/GenBank/DDBJ databases">
        <authorList>
            <person name="Bishop-Lilly K.A."/>
            <person name="Broomall S.M."/>
            <person name="Chain P.S."/>
            <person name="Chertkov O."/>
            <person name="Coyne S.R."/>
            <person name="Daligault H.E."/>
            <person name="Davenport K.W."/>
            <person name="Erkkila T."/>
            <person name="Frey K.G."/>
            <person name="Gibbons H.S."/>
            <person name="Gu W."/>
            <person name="Jaissle J."/>
            <person name="Johnson S.L."/>
            <person name="Koroleva G.I."/>
            <person name="Ladner J.T."/>
            <person name="Lo C.-C."/>
            <person name="Minogue T.D."/>
            <person name="Munk C."/>
            <person name="Palacios G.F."/>
            <person name="Redden C.L."/>
            <person name="Rosenzweig C.N."/>
            <person name="Scholz M.B."/>
            <person name="Teshima H."/>
            <person name="Xu Y."/>
        </authorList>
    </citation>
    <scope>NUCLEOTIDE SEQUENCE [LARGE SCALE GENOMIC DNA]</scope>
    <source>
        <strain evidence="1 2">8244</strain>
    </source>
</reference>
<evidence type="ECO:0000313" key="1">
    <source>
        <dbReference type="EMBL" id="KFN10149.1"/>
    </source>
</evidence>
<proteinExistence type="predicted"/>
<dbReference type="AlphaFoldDB" id="A0A090ZFR4"/>
<organism evidence="1 2">
    <name type="scientific">Paenibacillus macerans</name>
    <name type="common">Bacillus macerans</name>
    <dbReference type="NCBI Taxonomy" id="44252"/>
    <lineage>
        <taxon>Bacteria</taxon>
        <taxon>Bacillati</taxon>
        <taxon>Bacillota</taxon>
        <taxon>Bacilli</taxon>
        <taxon>Bacillales</taxon>
        <taxon>Paenibacillaceae</taxon>
        <taxon>Paenibacillus</taxon>
    </lineage>
</organism>
<dbReference type="GeneID" id="77012234"/>
<comment type="caution">
    <text evidence="1">The sequence shown here is derived from an EMBL/GenBank/DDBJ whole genome shotgun (WGS) entry which is preliminary data.</text>
</comment>